<keyword evidence="5" id="KW-0175">Coiled coil</keyword>
<proteinExistence type="inferred from homology"/>
<keyword evidence="3" id="KW-1003">Cell membrane</keyword>
<evidence type="ECO:0000256" key="5">
    <source>
        <dbReference type="SAM" id="Coils"/>
    </source>
</evidence>
<evidence type="ECO:0000256" key="3">
    <source>
        <dbReference type="ARBA" id="ARBA00022475"/>
    </source>
</evidence>
<evidence type="ECO:0000313" key="8">
    <source>
        <dbReference type="EMBL" id="RIH85992.1"/>
    </source>
</evidence>
<evidence type="ECO:0000256" key="4">
    <source>
        <dbReference type="ARBA" id="ARBA00023136"/>
    </source>
</evidence>
<dbReference type="SUPFAM" id="SSF117892">
    <property type="entry name" value="Band 7/SPFH domain"/>
    <property type="match status" value="1"/>
</dbReference>
<keyword evidence="6" id="KW-1133">Transmembrane helix</keyword>
<sequence length="600" mass="66459">MVVAFVVVSIALIGLSLFGPSYVPNWSALNSAVSGVLGLVVLLVGLLAWMIQRFYIKPSANLAYVMTGFGGRRVMIDRGGFFFPIIQRYVPVSLETMKLEVERKGPDALITKDNLRLDVKAEFYIKVLPNETDVLNASRSLGEKSVTPQAVSELVFEKLVSALRSVAATQDLVEIHAQRDVFATSVQQLVRSDLEQNGLTLESVTISRLDQTSQDLLSDSNIFDAQGKRKITEITQAALVERNRLEQEARRAITLKNVETQQEILGLERTQAQAEAAQQAEIAKVTAEKKREADIYRIEQERLTREAEIVQEQSVKTAAIERDKLLLLKEQERQTTDVEREKAVALAEREREIAVTEAERRRAEAEKAALEAQAEREKANQSVITVQQLAEAEREAQTRLITAKQAIEQDRIRKQTEAEVAAFAEVRKAEAAKTAAQLEAEAAITRAKAEAEAQELIAKGQTANKMVDVDVERERVSVEQARVNVERQALENKQTYSQAALEFELQKLKVEALRDVQAELARSIGQFMSKGNMNIYGDPATLAKMTEQYTKGLGVGNFLDGISTGSNGQSTELIQQILELVQGLANKGGLSTEKNPPSNN</sequence>
<dbReference type="Pfam" id="PF01145">
    <property type="entry name" value="Band_7"/>
    <property type="match status" value="1"/>
</dbReference>
<dbReference type="EMBL" id="QXDL01000051">
    <property type="protein sequence ID" value="RIH85992.1"/>
    <property type="molecule type" value="Genomic_DNA"/>
</dbReference>
<accession>A0A399ETR6</accession>
<keyword evidence="9" id="KW-1185">Reference proteome</keyword>
<evidence type="ECO:0000256" key="6">
    <source>
        <dbReference type="SAM" id="Phobius"/>
    </source>
</evidence>
<dbReference type="Proteomes" id="UP000265715">
    <property type="component" value="Unassembled WGS sequence"/>
</dbReference>
<evidence type="ECO:0000256" key="1">
    <source>
        <dbReference type="ARBA" id="ARBA00004236"/>
    </source>
</evidence>
<dbReference type="SMART" id="SM00244">
    <property type="entry name" value="PHB"/>
    <property type="match status" value="1"/>
</dbReference>
<dbReference type="PANTHER" id="PTHR13806:SF31">
    <property type="entry name" value="FLOTILLIN-LIKE PROTEIN 1-RELATED"/>
    <property type="match status" value="1"/>
</dbReference>
<reference evidence="8 9" key="1">
    <citation type="submission" date="2018-08" db="EMBL/GenBank/DDBJ databases">
        <title>Meiothermus terrae DSM 26712 genome sequencing project.</title>
        <authorList>
            <person name="Da Costa M.S."/>
            <person name="Albuquerque L."/>
            <person name="Raposo P."/>
            <person name="Froufe H.J.C."/>
            <person name="Barroso C.S."/>
            <person name="Egas C."/>
        </authorList>
    </citation>
    <scope>NUCLEOTIDE SEQUENCE [LARGE SCALE GENOMIC DNA]</scope>
    <source>
        <strain evidence="8 9">DSM 26712</strain>
    </source>
</reference>
<organism evidence="8 9">
    <name type="scientific">Calidithermus terrae</name>
    <dbReference type="NCBI Taxonomy" id="1408545"/>
    <lineage>
        <taxon>Bacteria</taxon>
        <taxon>Thermotogati</taxon>
        <taxon>Deinococcota</taxon>
        <taxon>Deinococci</taxon>
        <taxon>Thermales</taxon>
        <taxon>Thermaceae</taxon>
        <taxon>Calidithermus</taxon>
    </lineage>
</organism>
<protein>
    <submittedName>
        <fullName evidence="8">Inner membrane protein YqiK</fullName>
    </submittedName>
</protein>
<keyword evidence="6" id="KW-0812">Transmembrane</keyword>
<evidence type="ECO:0000259" key="7">
    <source>
        <dbReference type="SMART" id="SM00244"/>
    </source>
</evidence>
<dbReference type="GO" id="GO:0005886">
    <property type="term" value="C:plasma membrane"/>
    <property type="evidence" value="ECO:0007669"/>
    <property type="project" value="UniProtKB-SubCell"/>
</dbReference>
<evidence type="ECO:0000313" key="9">
    <source>
        <dbReference type="Proteomes" id="UP000265715"/>
    </source>
</evidence>
<dbReference type="AlphaFoldDB" id="A0A399ETR6"/>
<name>A0A399ETR6_9DEIN</name>
<evidence type="ECO:0000256" key="2">
    <source>
        <dbReference type="ARBA" id="ARBA00007161"/>
    </source>
</evidence>
<feature type="domain" description="Band 7" evidence="7">
    <location>
        <begin position="52"/>
        <end position="221"/>
    </location>
</feature>
<dbReference type="OrthoDB" id="9815577at2"/>
<feature type="transmembrane region" description="Helical" evidence="6">
    <location>
        <begin position="28"/>
        <end position="51"/>
    </location>
</feature>
<dbReference type="PANTHER" id="PTHR13806">
    <property type="entry name" value="FLOTILLIN-RELATED"/>
    <property type="match status" value="1"/>
</dbReference>
<dbReference type="InterPro" id="IPR001107">
    <property type="entry name" value="Band_7"/>
</dbReference>
<dbReference type="InterPro" id="IPR027705">
    <property type="entry name" value="Flotillin_fam"/>
</dbReference>
<dbReference type="RefSeq" id="WP_119314682.1">
    <property type="nucleotide sequence ID" value="NZ_QXDL01000051.1"/>
</dbReference>
<dbReference type="Gene3D" id="3.30.479.30">
    <property type="entry name" value="Band 7 domain"/>
    <property type="match status" value="1"/>
</dbReference>
<gene>
    <name evidence="8" type="primary">yqiK</name>
    <name evidence="8" type="ORF">Mterra_01549</name>
</gene>
<comment type="similarity">
    <text evidence="2">Belongs to the band 7/mec-2 family. Flotillin subfamily.</text>
</comment>
<feature type="coiled-coil region" evidence="5">
    <location>
        <begin position="421"/>
        <end position="455"/>
    </location>
</feature>
<feature type="coiled-coil region" evidence="5">
    <location>
        <begin position="293"/>
        <end position="382"/>
    </location>
</feature>
<dbReference type="InterPro" id="IPR036013">
    <property type="entry name" value="Band_7/SPFH_dom_sf"/>
</dbReference>
<keyword evidence="4 6" id="KW-0472">Membrane</keyword>
<comment type="caution">
    <text evidence="8">The sequence shown here is derived from an EMBL/GenBank/DDBJ whole genome shotgun (WGS) entry which is preliminary data.</text>
</comment>
<dbReference type="CDD" id="cd03399">
    <property type="entry name" value="SPFH_flotillin"/>
    <property type="match status" value="1"/>
</dbReference>
<comment type="subcellular location">
    <subcellularLocation>
        <location evidence="1">Cell membrane</location>
    </subcellularLocation>
</comment>